<feature type="transmembrane region" description="Helical" evidence="5">
    <location>
        <begin position="141"/>
        <end position="162"/>
    </location>
</feature>
<evidence type="ECO:0000256" key="3">
    <source>
        <dbReference type="ARBA" id="ARBA00022989"/>
    </source>
</evidence>
<dbReference type="InterPro" id="IPR052951">
    <property type="entry name" value="Tellurite_res_ion_channel"/>
</dbReference>
<protein>
    <recommendedName>
        <fullName evidence="8">Tellurite resistance protein</fullName>
    </recommendedName>
</protein>
<dbReference type="InterPro" id="IPR004695">
    <property type="entry name" value="SLAC1/Mae1/Ssu1/TehA"/>
</dbReference>
<feature type="transmembrane region" description="Helical" evidence="5">
    <location>
        <begin position="20"/>
        <end position="39"/>
    </location>
</feature>
<dbReference type="GO" id="GO:0046583">
    <property type="term" value="F:monoatomic cation efflux transmembrane transporter activity"/>
    <property type="evidence" value="ECO:0007669"/>
    <property type="project" value="TreeGrafter"/>
</dbReference>
<organism evidence="6 7">
    <name type="scientific">Aureimonas endophytica</name>
    <dbReference type="NCBI Taxonomy" id="2027858"/>
    <lineage>
        <taxon>Bacteria</taxon>
        <taxon>Pseudomonadati</taxon>
        <taxon>Pseudomonadota</taxon>
        <taxon>Alphaproteobacteria</taxon>
        <taxon>Hyphomicrobiales</taxon>
        <taxon>Aurantimonadaceae</taxon>
        <taxon>Aureimonas</taxon>
    </lineage>
</organism>
<feature type="transmembrane region" description="Helical" evidence="5">
    <location>
        <begin position="78"/>
        <end position="96"/>
    </location>
</feature>
<sequence>MARLSCRLGLPAAVGEALTLLGFVVWFAVTVLYAAKWVVAANEARAEAEHAVQCCFIGLAGVATLLVAQGLLPYRRPLAFLLFGLGASFTLTFALWRTGFPWRGGREAGSTTPVLYLPTIAGGFVTGTTAALFGAPDWSELAFGAALFSWLAIESVLLHRLYTGPVLPPPLRPVLGIQLAPPAVGAVAYLSVTGGAPGILAHALFGYARLQALLLARMLP</sequence>
<comment type="caution">
    <text evidence="6">The sequence shown here is derived from an EMBL/GenBank/DDBJ whole genome shotgun (WGS) entry which is preliminary data.</text>
</comment>
<evidence type="ECO:0000313" key="7">
    <source>
        <dbReference type="Proteomes" id="UP000644699"/>
    </source>
</evidence>
<name>A0A917E4T1_9HYPH</name>
<gene>
    <name evidence="6" type="ORF">GCM10011390_23180</name>
</gene>
<dbReference type="Proteomes" id="UP000644699">
    <property type="component" value="Unassembled WGS sequence"/>
</dbReference>
<evidence type="ECO:0000256" key="4">
    <source>
        <dbReference type="ARBA" id="ARBA00023136"/>
    </source>
</evidence>
<keyword evidence="7" id="KW-1185">Reference proteome</keyword>
<proteinExistence type="predicted"/>
<evidence type="ECO:0000256" key="1">
    <source>
        <dbReference type="ARBA" id="ARBA00004141"/>
    </source>
</evidence>
<feature type="transmembrane region" description="Helical" evidence="5">
    <location>
        <begin position="51"/>
        <end position="72"/>
    </location>
</feature>
<dbReference type="InterPro" id="IPR038665">
    <property type="entry name" value="Voltage-dep_anion_channel_sf"/>
</dbReference>
<comment type="subcellular location">
    <subcellularLocation>
        <location evidence="1">Membrane</location>
        <topology evidence="1">Multi-pass membrane protein</topology>
    </subcellularLocation>
</comment>
<reference evidence="6" key="1">
    <citation type="journal article" date="2014" name="Int. J. Syst. Evol. Microbiol.">
        <title>Complete genome sequence of Corynebacterium casei LMG S-19264T (=DSM 44701T), isolated from a smear-ripened cheese.</title>
        <authorList>
            <consortium name="US DOE Joint Genome Institute (JGI-PGF)"/>
            <person name="Walter F."/>
            <person name="Albersmeier A."/>
            <person name="Kalinowski J."/>
            <person name="Ruckert C."/>
        </authorList>
    </citation>
    <scope>NUCLEOTIDE SEQUENCE</scope>
    <source>
        <strain evidence="6">CGMCC 1.15367</strain>
    </source>
</reference>
<keyword evidence="2 5" id="KW-0812">Transmembrane</keyword>
<dbReference type="PANTHER" id="PTHR37955">
    <property type="entry name" value="TELLURITE RESISTANCE PROTEIN TEHA"/>
    <property type="match status" value="1"/>
</dbReference>
<dbReference type="EMBL" id="BMIQ01000003">
    <property type="protein sequence ID" value="GGE03617.1"/>
    <property type="molecule type" value="Genomic_DNA"/>
</dbReference>
<evidence type="ECO:0008006" key="8">
    <source>
        <dbReference type="Google" id="ProtNLM"/>
    </source>
</evidence>
<evidence type="ECO:0000313" key="6">
    <source>
        <dbReference type="EMBL" id="GGE03617.1"/>
    </source>
</evidence>
<evidence type="ECO:0000256" key="5">
    <source>
        <dbReference type="SAM" id="Phobius"/>
    </source>
</evidence>
<keyword evidence="4 5" id="KW-0472">Membrane</keyword>
<evidence type="ECO:0000256" key="2">
    <source>
        <dbReference type="ARBA" id="ARBA00022692"/>
    </source>
</evidence>
<dbReference type="Pfam" id="PF03595">
    <property type="entry name" value="SLAC1"/>
    <property type="match status" value="1"/>
</dbReference>
<dbReference type="AlphaFoldDB" id="A0A917E4T1"/>
<feature type="transmembrane region" description="Helical" evidence="5">
    <location>
        <begin position="116"/>
        <end position="135"/>
    </location>
</feature>
<reference evidence="6" key="2">
    <citation type="submission" date="2020-09" db="EMBL/GenBank/DDBJ databases">
        <authorList>
            <person name="Sun Q."/>
            <person name="Zhou Y."/>
        </authorList>
    </citation>
    <scope>NUCLEOTIDE SEQUENCE</scope>
    <source>
        <strain evidence="6">CGMCC 1.15367</strain>
    </source>
</reference>
<dbReference type="GO" id="GO:0005886">
    <property type="term" value="C:plasma membrane"/>
    <property type="evidence" value="ECO:0007669"/>
    <property type="project" value="TreeGrafter"/>
</dbReference>
<keyword evidence="3 5" id="KW-1133">Transmembrane helix</keyword>
<dbReference type="PANTHER" id="PTHR37955:SF1">
    <property type="entry name" value="DEP DOMAIN-CONTAINING PROTEIN"/>
    <property type="match status" value="1"/>
</dbReference>
<dbReference type="Gene3D" id="1.50.10.150">
    <property type="entry name" value="Voltage-dependent anion channel"/>
    <property type="match status" value="1"/>
</dbReference>
<accession>A0A917E4T1</accession>